<evidence type="ECO:0000256" key="2">
    <source>
        <dbReference type="ARBA" id="ARBA00010004"/>
    </source>
</evidence>
<name>A0A2T3KMU4_9GAMM</name>
<dbReference type="GO" id="GO:0006935">
    <property type="term" value="P:chemotaxis"/>
    <property type="evidence" value="ECO:0007669"/>
    <property type="project" value="UniProtKB-KW"/>
</dbReference>
<dbReference type="Pfam" id="PF02050">
    <property type="entry name" value="FliJ"/>
    <property type="match status" value="1"/>
</dbReference>
<organism evidence="11 12">
    <name type="scientific">Photobacterium kishitanii</name>
    <dbReference type="NCBI Taxonomy" id="318456"/>
    <lineage>
        <taxon>Bacteria</taxon>
        <taxon>Pseudomonadati</taxon>
        <taxon>Pseudomonadota</taxon>
        <taxon>Gammaproteobacteria</taxon>
        <taxon>Vibrionales</taxon>
        <taxon>Vibrionaceae</taxon>
        <taxon>Photobacterium</taxon>
    </lineage>
</organism>
<evidence type="ECO:0000256" key="6">
    <source>
        <dbReference type="ARBA" id="ARBA00022500"/>
    </source>
</evidence>
<dbReference type="GO" id="GO:0005886">
    <property type="term" value="C:plasma membrane"/>
    <property type="evidence" value="ECO:0007669"/>
    <property type="project" value="UniProtKB-SubCell"/>
</dbReference>
<evidence type="ECO:0000256" key="8">
    <source>
        <dbReference type="ARBA" id="ARBA00022927"/>
    </source>
</evidence>
<protein>
    <recommendedName>
        <fullName evidence="3">Flagellar FliJ protein</fullName>
    </recommendedName>
</protein>
<evidence type="ECO:0000256" key="10">
    <source>
        <dbReference type="ARBA" id="ARBA00023225"/>
    </source>
</evidence>
<evidence type="ECO:0000256" key="3">
    <source>
        <dbReference type="ARBA" id="ARBA00020392"/>
    </source>
</evidence>
<evidence type="ECO:0000313" key="11">
    <source>
        <dbReference type="EMBL" id="PSV01094.1"/>
    </source>
</evidence>
<comment type="caution">
    <text evidence="11">The sequence shown here is derived from an EMBL/GenBank/DDBJ whole genome shotgun (WGS) entry which is preliminary data.</text>
</comment>
<dbReference type="GO" id="GO:0071973">
    <property type="term" value="P:bacterial-type flagellum-dependent cell motility"/>
    <property type="evidence" value="ECO:0007669"/>
    <property type="project" value="InterPro"/>
</dbReference>
<keyword evidence="9" id="KW-0472">Membrane</keyword>
<reference evidence="11 12" key="1">
    <citation type="submission" date="2018-01" db="EMBL/GenBank/DDBJ databases">
        <title>Whole genome sequencing of Histamine producing bacteria.</title>
        <authorList>
            <person name="Butler K."/>
        </authorList>
    </citation>
    <scope>NUCLEOTIDE SEQUENCE [LARGE SCALE GENOMIC DNA]</scope>
    <source>
        <strain evidence="11 12">FS-7.2</strain>
    </source>
</reference>
<dbReference type="GO" id="GO:0044781">
    <property type="term" value="P:bacterial-type flagellum organization"/>
    <property type="evidence" value="ECO:0007669"/>
    <property type="project" value="UniProtKB-KW"/>
</dbReference>
<evidence type="ECO:0000256" key="7">
    <source>
        <dbReference type="ARBA" id="ARBA00022795"/>
    </source>
</evidence>
<dbReference type="RefSeq" id="WP_107288821.1">
    <property type="nucleotide sequence ID" value="NZ_PYNF01000002.1"/>
</dbReference>
<dbReference type="InterPro" id="IPR053716">
    <property type="entry name" value="Flag_assembly_chemotaxis_eff"/>
</dbReference>
<dbReference type="Gene3D" id="1.10.287.1700">
    <property type="match status" value="1"/>
</dbReference>
<comment type="similarity">
    <text evidence="2">Belongs to the FliJ family.</text>
</comment>
<keyword evidence="4" id="KW-0813">Transport</keyword>
<keyword evidence="10" id="KW-1006">Bacterial flagellum protein export</keyword>
<evidence type="ECO:0000313" key="12">
    <source>
        <dbReference type="Proteomes" id="UP000241426"/>
    </source>
</evidence>
<dbReference type="EMBL" id="PYNF01000002">
    <property type="protein sequence ID" value="PSV01094.1"/>
    <property type="molecule type" value="Genomic_DNA"/>
</dbReference>
<evidence type="ECO:0000256" key="9">
    <source>
        <dbReference type="ARBA" id="ARBA00023136"/>
    </source>
</evidence>
<accession>A0A2T3KMU4</accession>
<keyword evidence="8" id="KW-0653">Protein transport</keyword>
<keyword evidence="6" id="KW-0145">Chemotaxis</keyword>
<keyword evidence="5" id="KW-1003">Cell membrane</keyword>
<evidence type="ECO:0000256" key="5">
    <source>
        <dbReference type="ARBA" id="ARBA00022475"/>
    </source>
</evidence>
<dbReference type="GO" id="GO:0009288">
    <property type="term" value="C:bacterial-type flagellum"/>
    <property type="evidence" value="ECO:0007669"/>
    <property type="project" value="InterPro"/>
</dbReference>
<evidence type="ECO:0000256" key="4">
    <source>
        <dbReference type="ARBA" id="ARBA00022448"/>
    </source>
</evidence>
<dbReference type="AlphaFoldDB" id="A0A2T3KMU4"/>
<evidence type="ECO:0000256" key="1">
    <source>
        <dbReference type="ARBA" id="ARBA00004413"/>
    </source>
</evidence>
<dbReference type="Proteomes" id="UP000241426">
    <property type="component" value="Unassembled WGS sequence"/>
</dbReference>
<dbReference type="GO" id="GO:0015031">
    <property type="term" value="P:protein transport"/>
    <property type="evidence" value="ECO:0007669"/>
    <property type="project" value="UniProtKB-KW"/>
</dbReference>
<dbReference type="InterPro" id="IPR012823">
    <property type="entry name" value="Flagell_FliJ"/>
</dbReference>
<comment type="subcellular location">
    <subcellularLocation>
        <location evidence="1">Cell membrane</location>
        <topology evidence="1">Peripheral membrane protein</topology>
        <orientation evidence="1">Cytoplasmic side</orientation>
    </subcellularLocation>
</comment>
<keyword evidence="7" id="KW-1005">Bacterial flagellum biogenesis</keyword>
<sequence length="148" mass="17224">MNRNKINSETKTLQWLLDQQQEKTANCLKLSNATQERMIEAEKHLQILSLKQKQLKERQGNATVGGDIANIFKYCSVVSESMHECEAEIARIDEELKARKIELDHSIKKGFSLEKLIEKKCLNRKVLEVKLEQKEIDEFACIQHSKKR</sequence>
<proteinExistence type="inferred from homology"/>
<gene>
    <name evidence="11" type="ORF">C9J27_03485</name>
</gene>